<evidence type="ECO:0000256" key="1">
    <source>
        <dbReference type="ARBA" id="ARBA00004651"/>
    </source>
</evidence>
<evidence type="ECO:0000313" key="10">
    <source>
        <dbReference type="EMBL" id="UTO55487.1"/>
    </source>
</evidence>
<feature type="region of interest" description="Disordered" evidence="8">
    <location>
        <begin position="2099"/>
        <end position="2122"/>
    </location>
</feature>
<feature type="compositionally biased region" description="Basic and acidic residues" evidence="8">
    <location>
        <begin position="1751"/>
        <end position="1812"/>
    </location>
</feature>
<feature type="region of interest" description="Disordered" evidence="8">
    <location>
        <begin position="1362"/>
        <end position="1401"/>
    </location>
</feature>
<dbReference type="GO" id="GO:0030255">
    <property type="term" value="P:protein secretion by the type IV secretion system"/>
    <property type="evidence" value="ECO:0007669"/>
    <property type="project" value="InterPro"/>
</dbReference>
<sequence length="2533" mass="283908">MISTLNINFKFIVLNLILLCLILPSCSTNEATARRCVAADNFSDQSLTVSAYYSPNDDINFKANNGYSSKKISRANREQVVRWQDTGFVTDGKTIVLKTSGMWTAWEKDNKKFTPIQNTAIGMSEINKDDPIYNTITPIDRICGPYYSIEKKLFGGSCTITCETFDIKKTDKLSATYGAPCWFKDGYGAFLLLKRDYDPDPNENLAIMQYPISPIIHIGYQASDVGGVGSYSSDDKGILDSQCNKIKLEKGWKIYAKIMDTYYHDNAGGYEINFISGVKKAKVWSIFEGIRKNVRLQLDKAGEQIFKRIINNKVFKNLVFSVLTLFLVFSALAYIFGMVQSPFPDLIVRILKVSLVILLISPNSWDFFYNHLLAFFLKGVDEIIAIINSYSVSYREDAPFAFIDEMIRDKIFSEVVWTVKVRALILANFVSIFFVIIIIISVIFYIFLCMYAFVIYMTAFVGITFLVGLMPILFIGILFSQLKSLFDGWLTQCISFALQSILMFTLIAMFGALIMNYYYRIFGFTACYNEWLVFRICFGKEGKCIFDNHYFTWTPGQKYDKYIIGFPRSSESSQTSVSKDEEQHYNFSSGSRYIFTGGGSVIRVPPDYKTTDFRYIDYPFFNPDTESKGVAGGVIVGENSIFAGLSQLINSLVVATSNYSIARLLASIENELTNLVSKKAISSDSKDKFSAMLISQKNSGKIDKNILIDYLISNIIGSNAIAPTPQEELDKQYDYNIIKNIQSGYLLVWSEIFGLLIVSFLIWQMRAFVQSLAVSLSGGSMMSQTIAGMYDGGFVKIFSGIPVIGTVIGKIDQGIDQFRIMARMKITGQISETFSKIPFMIKYGLRGTINRIPIMEKLGVGDAASNAIDLVGKAVKTTKNVGEFLTSESRLKFEPSRINYMRAFIGAHIGLSPLQAMRYLGVHTVEKLVGYREGSLKYNIIEDRKAFLDNLKTITMGAPRYQPSPYIPEKKPDNEESSLDNEKSSPDNEKSSSKRERDEGVNNFVDEHGNISLNDSNVKDACKGLSELKKMLNSATDLDARNRIQSDIDKLEAALRDKLGDDFDQVIREYESDNDNGDINYHDIRDEIQQVVERDEVGGRLHGEEDVVSGVTSATVQDTDQDINDLFDDLEQRLNNNTLHQEEDVVSGVTRAAAQESNLIRDDEGSSDQDDTSHDEGSRDQREEIDRGIRKEENKLSDDRGLRDLIYSEGEIDRDARKEENKLSDDRGLRDLIYSEGEIDRGIRKEENKLSDDRGLRDLIYSEGEIDRGIRKEENKLSDDRGIKNISDEVGGSHGGDVVSGVTSATVQDTDQDINDLFDDLEQRLNNNTLHQEEDVVSGVTSAAAQESNLIRDDEGLDISDGREARDQREEIDRGIRKEENKLGDDRGIKNISDEVGGSHGGDVVSGVTSAAVQDTDQDINDLFDDLEQRLNNNTLHQEEDVVHSVTRAAAQESNLIRDDEGLDISDGREARDQREEIDRDARKEENKLSDDRGIKNISDEVGGSHGGDVVSGVTSAAVQDTDQDINDLFDDLEQRLNNNTLHQEEDVVHGVTRAAAQESNLIRDDEGLDISDGREARDQREEIDRGIRKEENKLGDDRGIKNISDEVGGSHTDQDINDLFDDLEQRLNNNTLHQEEDVVHGVTSAAVQESNLIRDDEGSRDQREEIDRGIRKEENKLSDDRGIKNISDEVGGSHGGDVVSGVTSAAVQDTDQDINDLFDDLEQRLNNNTLHQEEDVVHGVTSAAVQESNLIRDDEGSRGQKEDNISEVISHDEGLRDQKDVRKEDDKGLDISDGREARDQREEIDRGIRKEENKLSDDRGIKNISDEVGGSHGGDVVSGVTSAAVQDTDQDINDLFDDLEQRLNNNTLHQEEDVVHGVTRAAAQESNLIRDDEGLDISDGREARDQREEIDRGIRKEENKLGDDRGIKNISDEVGGSHGEDVVNDVTSAAVQESNLIRDDEGLDISDGREARDQREEIDRGIRKEENKLGDDRGIKNISDEVGGSHGEDVVNDVTSAAVQESNLIRDDEGLDISDGREARDQREEIDRGIRKEENKLGDDRGIKNISDEVGGSHGGDVVSGVTSAAVQESNLIRDDKGLDISDGREARDQREEIDRGIRKEENKLGDDRGIKNISDEVGGSHGGDVVSGVTSAAVQDTDQDINDLFDDLEQRLNNNTLHQEEDVVHGVTRAAAQESNLIRDDEGLDISDGREARDQREEIDRGIRKEENKLGDDRGIKNISDEVGGSHTDQDINDLFDDLEQRLNNNTLHQEEDVVHGVTSAAVQESNLIRDDEGSRDQREEIDRGIRKEENKLSDDRGIKNISDEVGGSHGGDVVSGVTSAAVQDTDQDINDLFDDLEQRLNNNTLHQEEDVVHGVTSAAVQESNLIRDDEGSRDQRDISTKETLGDKNNLTFMKNNDKIYNISEKQNNLQLDEKLNMLNNEIYNISEKQNNLQLDEKLNMLQDVNINKNKKNREKSNKDYIQDQIMMINKKIERLKQNKESIVDRNKLNLIEEEINKLLQEIHLLLNGDL</sequence>
<feature type="region of interest" description="Disordered" evidence="8">
    <location>
        <begin position="1650"/>
        <end position="1701"/>
    </location>
</feature>
<evidence type="ECO:0000256" key="8">
    <source>
        <dbReference type="SAM" id="MobiDB-lite"/>
    </source>
</evidence>
<organism evidence="10 11">
    <name type="scientific">Neoehrlichia mikurensis</name>
    <dbReference type="NCBI Taxonomy" id="89586"/>
    <lineage>
        <taxon>Bacteria</taxon>
        <taxon>Pseudomonadati</taxon>
        <taxon>Pseudomonadota</taxon>
        <taxon>Alphaproteobacteria</taxon>
        <taxon>Rickettsiales</taxon>
        <taxon>Anaplasmataceae</taxon>
        <taxon>Candidatus Neoehrlichia</taxon>
    </lineage>
</organism>
<feature type="region of interest" description="Disordered" evidence="8">
    <location>
        <begin position="2208"/>
        <end position="2228"/>
    </location>
</feature>
<feature type="transmembrane region" description="Helical" evidence="9">
    <location>
        <begin position="454"/>
        <end position="477"/>
    </location>
</feature>
<feature type="region of interest" description="Disordered" evidence="8">
    <location>
        <begin position="1748"/>
        <end position="1812"/>
    </location>
</feature>
<evidence type="ECO:0000256" key="4">
    <source>
        <dbReference type="ARBA" id="ARBA00022729"/>
    </source>
</evidence>
<dbReference type="EMBL" id="CP089286">
    <property type="protein sequence ID" value="UTO55487.1"/>
    <property type="molecule type" value="Genomic_DNA"/>
</dbReference>
<dbReference type="Pfam" id="PF04610">
    <property type="entry name" value="TrbL"/>
    <property type="match status" value="1"/>
</dbReference>
<dbReference type="Proteomes" id="UP001059822">
    <property type="component" value="Chromosome"/>
</dbReference>
<feature type="transmembrane region" description="Helical" evidence="9">
    <location>
        <begin position="318"/>
        <end position="339"/>
    </location>
</feature>
<proteinExistence type="inferred from homology"/>
<name>A0A9Q9F3V0_9RICK</name>
<dbReference type="GO" id="GO:0005886">
    <property type="term" value="C:plasma membrane"/>
    <property type="evidence" value="ECO:0007669"/>
    <property type="project" value="UniProtKB-SubCell"/>
</dbReference>
<feature type="compositionally biased region" description="Basic and acidic residues" evidence="8">
    <location>
        <begin position="2290"/>
        <end position="2314"/>
    </location>
</feature>
<keyword evidence="3 9" id="KW-0812">Transmembrane</keyword>
<evidence type="ECO:0000256" key="3">
    <source>
        <dbReference type="ARBA" id="ARBA00022692"/>
    </source>
</evidence>
<feature type="compositionally biased region" description="Basic and acidic residues" evidence="8">
    <location>
        <begin position="1457"/>
        <end position="1499"/>
    </location>
</feature>
<keyword evidence="7" id="KW-0175">Coiled coil</keyword>
<feature type="transmembrane region" description="Helical" evidence="9">
    <location>
        <begin position="346"/>
        <end position="365"/>
    </location>
</feature>
<feature type="coiled-coil region" evidence="7">
    <location>
        <begin position="2424"/>
        <end position="2531"/>
    </location>
</feature>
<feature type="region of interest" description="Disordered" evidence="8">
    <location>
        <begin position="958"/>
        <end position="1010"/>
    </location>
</feature>
<feature type="compositionally biased region" description="Basic and acidic residues" evidence="8">
    <location>
        <begin position="1653"/>
        <end position="1688"/>
    </location>
</feature>
<feature type="region of interest" description="Disordered" evidence="8">
    <location>
        <begin position="2287"/>
        <end position="2314"/>
    </location>
</feature>
<comment type="subcellular location">
    <subcellularLocation>
        <location evidence="1">Cell membrane</location>
        <topology evidence="1">Multi-pass membrane protein</topology>
    </subcellularLocation>
</comment>
<feature type="transmembrane region" description="Helical" evidence="9">
    <location>
        <begin position="489"/>
        <end position="514"/>
    </location>
</feature>
<evidence type="ECO:0000256" key="5">
    <source>
        <dbReference type="ARBA" id="ARBA00022989"/>
    </source>
</evidence>
<keyword evidence="4" id="KW-0732">Signal</keyword>
<gene>
    <name evidence="10" type="ORF">LUA82_00070</name>
</gene>
<keyword evidence="5 9" id="KW-1133">Transmembrane helix</keyword>
<reference evidence="10" key="1">
    <citation type="journal article" date="2022" name="Microorganisms">
        <title>Assembly and Comparison of Ca. Neoehrlichia mikurensis Genomes.</title>
        <authorList>
            <person name="Azagi T."/>
            <person name="Dirks R.P."/>
            <person name="Yebra-Pimentel E.S."/>
            <person name="Schaap P.J."/>
            <person name="Koehorst J.J."/>
            <person name="Esser H.J."/>
            <person name="Sprong H."/>
        </authorList>
    </citation>
    <scope>NUCLEOTIDE SEQUENCE</scope>
    <source>
        <strain evidence="10">18-2837</strain>
    </source>
</reference>
<feature type="region of interest" description="Disordered" evidence="8">
    <location>
        <begin position="2035"/>
        <end position="2054"/>
    </location>
</feature>
<dbReference type="InterPro" id="IPR007688">
    <property type="entry name" value="Conjugal_tfr_TrbL/VirB6"/>
</dbReference>
<feature type="region of interest" description="Disordered" evidence="8">
    <location>
        <begin position="1156"/>
        <end position="1193"/>
    </location>
</feature>
<accession>A0A9Q9F3V0</accession>
<evidence type="ECO:0000256" key="2">
    <source>
        <dbReference type="ARBA" id="ARBA00007802"/>
    </source>
</evidence>
<feature type="compositionally biased region" description="Basic and acidic residues" evidence="8">
    <location>
        <begin position="968"/>
        <end position="1009"/>
    </location>
</feature>
<feature type="transmembrane region" description="Helical" evidence="9">
    <location>
        <begin position="423"/>
        <end position="447"/>
    </location>
</feature>
<evidence type="ECO:0000256" key="7">
    <source>
        <dbReference type="SAM" id="Coils"/>
    </source>
</evidence>
<evidence type="ECO:0000313" key="11">
    <source>
        <dbReference type="Proteomes" id="UP001059822"/>
    </source>
</evidence>
<feature type="compositionally biased region" description="Basic and acidic residues" evidence="8">
    <location>
        <begin position="1171"/>
        <end position="1193"/>
    </location>
</feature>
<evidence type="ECO:0000256" key="6">
    <source>
        <dbReference type="ARBA" id="ARBA00023136"/>
    </source>
</evidence>
<dbReference type="RefSeq" id="WP_254815625.1">
    <property type="nucleotide sequence ID" value="NZ_CP089286.1"/>
</dbReference>
<feature type="region of interest" description="Disordered" evidence="8">
    <location>
        <begin position="1282"/>
        <end position="1301"/>
    </location>
</feature>
<feature type="region of interest" description="Disordered" evidence="8">
    <location>
        <begin position="1457"/>
        <end position="1508"/>
    </location>
</feature>
<comment type="similarity">
    <text evidence="2">Belongs to the TrbL/VirB6 family.</text>
</comment>
<keyword evidence="6 9" id="KW-0472">Membrane</keyword>
<protein>
    <submittedName>
        <fullName evidence="10">Type IV secretion system protein</fullName>
    </submittedName>
</protein>
<feature type="compositionally biased region" description="Basic and acidic residues" evidence="8">
    <location>
        <begin position="1362"/>
        <end position="1393"/>
    </location>
</feature>
<evidence type="ECO:0000256" key="9">
    <source>
        <dbReference type="SAM" id="Phobius"/>
    </source>
</evidence>
<feature type="transmembrane region" description="Helical" evidence="9">
    <location>
        <begin position="745"/>
        <end position="763"/>
    </location>
</feature>